<feature type="compositionally biased region" description="Low complexity" evidence="1">
    <location>
        <begin position="164"/>
        <end position="173"/>
    </location>
</feature>
<name>A0A0N0P342_LEPSE</name>
<evidence type="ECO:0008006" key="4">
    <source>
        <dbReference type="Google" id="ProtNLM"/>
    </source>
</evidence>
<protein>
    <recommendedName>
        <fullName evidence="4">PDZ domain-containing protein</fullName>
    </recommendedName>
</protein>
<dbReference type="OMA" id="HTFDTQG"/>
<dbReference type="Gene3D" id="2.30.42.10">
    <property type="match status" value="1"/>
</dbReference>
<feature type="region of interest" description="Disordered" evidence="1">
    <location>
        <begin position="138"/>
        <end position="173"/>
    </location>
</feature>
<dbReference type="VEuPathDB" id="TriTrypDB:Lsey_0337_0070"/>
<feature type="region of interest" description="Disordered" evidence="1">
    <location>
        <begin position="1"/>
        <end position="22"/>
    </location>
</feature>
<reference evidence="2 3" key="1">
    <citation type="journal article" date="2015" name="PLoS Pathog.">
        <title>Leptomonas seymouri: Adaptations to the Dixenous Life Cycle Analyzed by Genome Sequencing, Transcriptome Profiling and Co-infection with Leishmania donovani.</title>
        <authorList>
            <person name="Kraeva N."/>
            <person name="Butenko A."/>
            <person name="Hlavacova J."/>
            <person name="Kostygov A."/>
            <person name="Myskova J."/>
            <person name="Grybchuk D."/>
            <person name="Lestinova T."/>
            <person name="Votypka J."/>
            <person name="Volf P."/>
            <person name="Opperdoes F."/>
            <person name="Flegontov P."/>
            <person name="Lukes J."/>
            <person name="Yurchenko V."/>
        </authorList>
    </citation>
    <scope>NUCLEOTIDE SEQUENCE [LARGE SCALE GENOMIC DNA]</scope>
    <source>
        <strain evidence="2 3">ATCC 30220</strain>
    </source>
</reference>
<dbReference type="AlphaFoldDB" id="A0A0N0P342"/>
<dbReference type="InterPro" id="IPR036034">
    <property type="entry name" value="PDZ_sf"/>
</dbReference>
<accession>A0A0N0P342</accession>
<gene>
    <name evidence="2" type="ORF">ABL78_7264</name>
</gene>
<keyword evidence="3" id="KW-1185">Reference proteome</keyword>
<evidence type="ECO:0000313" key="3">
    <source>
        <dbReference type="Proteomes" id="UP000038009"/>
    </source>
</evidence>
<evidence type="ECO:0000256" key="1">
    <source>
        <dbReference type="SAM" id="MobiDB-lite"/>
    </source>
</evidence>
<dbReference type="Proteomes" id="UP000038009">
    <property type="component" value="Unassembled WGS sequence"/>
</dbReference>
<organism evidence="2 3">
    <name type="scientific">Leptomonas seymouri</name>
    <dbReference type="NCBI Taxonomy" id="5684"/>
    <lineage>
        <taxon>Eukaryota</taxon>
        <taxon>Discoba</taxon>
        <taxon>Euglenozoa</taxon>
        <taxon>Kinetoplastea</taxon>
        <taxon>Metakinetoplastina</taxon>
        <taxon>Trypanosomatida</taxon>
        <taxon>Trypanosomatidae</taxon>
        <taxon>Leishmaniinae</taxon>
        <taxon>Leptomonas</taxon>
    </lineage>
</organism>
<sequence>MPTSADEITVPSSSRHRSDDTQDMLRSTDVALAQELSTLHQLQAFYEQHTFDTQGPYADLFAVLFSSCKHLIDVSTALVRHIRAHDEVLSRQQTACRVLCGAVAQHKSDIAVLCTGTACVATTAIEGKNTLRKGSGSCVSGGGDDGLHEEMTHPESRPLQQHLSSIPSSSASATQYDILHPRREDAGRLGSSRIQAHAGVGTPYSGENTRQHSAWKHEIEGRLDTIERQLHVLREYQHAAQGPPQQPPADPNANSNDALVETFEAWKRSFEDTIDDRLAHLTHQTTLLERAAKQHQRLVRWMGVGVDDDAAVAVDAPRPIARKKPETPAEVPPAAVTQWLNTQLQQREEEWLRMLEEVQDALVDYHSKDAEEVHANEKALVSTVTAAHNGTSAEAPSAAFSAVPSRCACLSNALTRLLCTAATKQTKSLRDVARQVQQADEQLRDVTARLEVLEVYAPHRYTLATKPPILGVELEDVGAPRVGVRVQAVYQGYLADRAGLSIGDIIAGVGHESVHTRAQLYVVLTELTRDYNAQCRVQIEEGYLRNYTATSRGPIATSTLANLETGYEDGGTTSFELDHALQLARAEAASACHRARGAPNLKYRGSSTDAAKLGSSNFFHQSSLKHKQMLAQCLPYFELTLHVLRDGRLRDVTLLIPPSEALRSEAEY</sequence>
<comment type="caution">
    <text evidence="2">The sequence shown here is derived from an EMBL/GenBank/DDBJ whole genome shotgun (WGS) entry which is preliminary data.</text>
</comment>
<evidence type="ECO:0000313" key="2">
    <source>
        <dbReference type="EMBL" id="KPI83696.1"/>
    </source>
</evidence>
<feature type="compositionally biased region" description="Basic and acidic residues" evidence="1">
    <location>
        <begin position="145"/>
        <end position="156"/>
    </location>
</feature>
<proteinExistence type="predicted"/>
<dbReference type="SUPFAM" id="SSF50156">
    <property type="entry name" value="PDZ domain-like"/>
    <property type="match status" value="1"/>
</dbReference>
<dbReference type="EMBL" id="LJSK01000337">
    <property type="protein sequence ID" value="KPI83696.1"/>
    <property type="molecule type" value="Genomic_DNA"/>
</dbReference>
<dbReference type="OrthoDB" id="4217619at2759"/>